<evidence type="ECO:0000256" key="2">
    <source>
        <dbReference type="ARBA" id="ARBA00004245"/>
    </source>
</evidence>
<dbReference type="GO" id="GO:0031267">
    <property type="term" value="F:small GTPase binding"/>
    <property type="evidence" value="ECO:0007669"/>
    <property type="project" value="InterPro"/>
</dbReference>
<sequence length="112" mass="12524">MSGGDLFVQMFRCCVTEDQTRSHHQTRRRIDRSMIGNPTNFRHTAHIGTSDLMGPSSSNNNQMMGEIHCQMKSKGGYESSTSTMSSSSHQQTPGLHVPSIINARSLDEVRRK</sequence>
<evidence type="ECO:0000256" key="3">
    <source>
        <dbReference type="ARBA" id="ARBA00005720"/>
    </source>
</evidence>
<proteinExistence type="inferred from homology"/>
<evidence type="ECO:0000259" key="12">
    <source>
        <dbReference type="PROSITE" id="PS50108"/>
    </source>
</evidence>
<gene>
    <name evidence="13" type="ORF">TCAL_07103</name>
</gene>
<organism evidence="13 14">
    <name type="scientific">Tigriopus californicus</name>
    <name type="common">Marine copepod</name>
    <dbReference type="NCBI Taxonomy" id="6832"/>
    <lineage>
        <taxon>Eukaryota</taxon>
        <taxon>Metazoa</taxon>
        <taxon>Ecdysozoa</taxon>
        <taxon>Arthropoda</taxon>
        <taxon>Crustacea</taxon>
        <taxon>Multicrustacea</taxon>
        <taxon>Hexanauplia</taxon>
        <taxon>Copepoda</taxon>
        <taxon>Harpacticoida</taxon>
        <taxon>Harpacticidae</taxon>
        <taxon>Tigriopus</taxon>
    </lineage>
</organism>
<dbReference type="GO" id="GO:0035023">
    <property type="term" value="P:regulation of Rho protein signal transduction"/>
    <property type="evidence" value="ECO:0007669"/>
    <property type="project" value="InterPro"/>
</dbReference>
<keyword evidence="8" id="KW-0564">Palmitate</keyword>
<dbReference type="Pfam" id="PF00786">
    <property type="entry name" value="PBD"/>
    <property type="match status" value="1"/>
</dbReference>
<name>A0A553PCQ0_TIGCA</name>
<dbReference type="PROSITE" id="PS50108">
    <property type="entry name" value="CRIB"/>
    <property type="match status" value="1"/>
</dbReference>
<reference evidence="13 14" key="1">
    <citation type="journal article" date="2018" name="Nat. Ecol. Evol.">
        <title>Genomic signatures of mitonuclear coevolution across populations of Tigriopus californicus.</title>
        <authorList>
            <person name="Barreto F.S."/>
            <person name="Watson E.T."/>
            <person name="Lima T.G."/>
            <person name="Willett C.S."/>
            <person name="Edmands S."/>
            <person name="Li W."/>
            <person name="Burton R.S."/>
        </authorList>
    </citation>
    <scope>NUCLEOTIDE SEQUENCE [LARGE SCALE GENOMIC DNA]</scope>
    <source>
        <strain evidence="13 14">San Diego</strain>
    </source>
</reference>
<dbReference type="InterPro" id="IPR039056">
    <property type="entry name" value="SPEC"/>
</dbReference>
<evidence type="ECO:0000256" key="9">
    <source>
        <dbReference type="ARBA" id="ARBA00023212"/>
    </source>
</evidence>
<evidence type="ECO:0000256" key="11">
    <source>
        <dbReference type="SAM" id="MobiDB-lite"/>
    </source>
</evidence>
<keyword evidence="14" id="KW-1185">Reference proteome</keyword>
<evidence type="ECO:0000256" key="1">
    <source>
        <dbReference type="ARBA" id="ARBA00004193"/>
    </source>
</evidence>
<keyword evidence="4" id="KW-1003">Cell membrane</keyword>
<comment type="similarity">
    <text evidence="3">Belongs to the CDC42SE/SPEC family.</text>
</comment>
<evidence type="ECO:0000256" key="4">
    <source>
        <dbReference type="ARBA" id="ARBA00022475"/>
    </source>
</evidence>
<dbReference type="PANTHER" id="PTHR13502:SF6">
    <property type="entry name" value="CDC42 SMALL EFFECTOR PROTEIN HOMOLOG"/>
    <property type="match status" value="1"/>
</dbReference>
<evidence type="ECO:0000256" key="7">
    <source>
        <dbReference type="ARBA" id="ARBA00023136"/>
    </source>
</evidence>
<feature type="compositionally biased region" description="Low complexity" evidence="11">
    <location>
        <begin position="79"/>
        <end position="88"/>
    </location>
</feature>
<dbReference type="InterPro" id="IPR036936">
    <property type="entry name" value="CRIB_dom_sf"/>
</dbReference>
<dbReference type="EMBL" id="VCGU01000005">
    <property type="protein sequence ID" value="TRY75453.1"/>
    <property type="molecule type" value="Genomic_DNA"/>
</dbReference>
<keyword evidence="5" id="KW-0963">Cytoplasm</keyword>
<evidence type="ECO:0000313" key="13">
    <source>
        <dbReference type="EMBL" id="TRY75453.1"/>
    </source>
</evidence>
<keyword evidence="10" id="KW-0449">Lipoprotein</keyword>
<comment type="caution">
    <text evidence="13">The sequence shown here is derived from an EMBL/GenBank/DDBJ whole genome shotgun (WGS) entry which is preliminary data.</text>
</comment>
<dbReference type="CDD" id="cd00132">
    <property type="entry name" value="CRIB"/>
    <property type="match status" value="1"/>
</dbReference>
<dbReference type="GO" id="GO:0008360">
    <property type="term" value="P:regulation of cell shape"/>
    <property type="evidence" value="ECO:0007669"/>
    <property type="project" value="UniProtKB-KW"/>
</dbReference>
<accession>A0A553PCQ0</accession>
<feature type="domain" description="CRIB" evidence="12">
    <location>
        <begin position="35"/>
        <end position="48"/>
    </location>
</feature>
<evidence type="ECO:0000313" key="14">
    <source>
        <dbReference type="Proteomes" id="UP000318571"/>
    </source>
</evidence>
<dbReference type="Gene3D" id="3.90.810.10">
    <property type="entry name" value="CRIB domain"/>
    <property type="match status" value="1"/>
</dbReference>
<dbReference type="PANTHER" id="PTHR13502">
    <property type="entry name" value="CDC42 SMALL EFFECTOR PROTEIN HOMOLOG"/>
    <property type="match status" value="1"/>
</dbReference>
<keyword evidence="6" id="KW-0133">Cell shape</keyword>
<dbReference type="GO" id="GO:0005856">
    <property type="term" value="C:cytoskeleton"/>
    <property type="evidence" value="ECO:0007669"/>
    <property type="project" value="UniProtKB-SubCell"/>
</dbReference>
<comment type="subcellular location">
    <subcellularLocation>
        <location evidence="1">Cell membrane</location>
        <topology evidence="1">Lipid-anchor</topology>
    </subcellularLocation>
    <subcellularLocation>
        <location evidence="2">Cytoplasm</location>
        <location evidence="2">Cytoskeleton</location>
    </subcellularLocation>
</comment>
<keyword evidence="7" id="KW-0472">Membrane</keyword>
<dbReference type="STRING" id="6832.A0A553PCQ0"/>
<dbReference type="AlphaFoldDB" id="A0A553PCQ0"/>
<feature type="region of interest" description="Disordered" evidence="11">
    <location>
        <begin position="20"/>
        <end position="112"/>
    </location>
</feature>
<keyword evidence="9" id="KW-0206">Cytoskeleton</keyword>
<dbReference type="OMA" id="TTMSAGY"/>
<evidence type="ECO:0000256" key="10">
    <source>
        <dbReference type="ARBA" id="ARBA00023288"/>
    </source>
</evidence>
<dbReference type="Proteomes" id="UP000318571">
    <property type="component" value="Chromosome 2"/>
</dbReference>
<evidence type="ECO:0000256" key="6">
    <source>
        <dbReference type="ARBA" id="ARBA00022960"/>
    </source>
</evidence>
<dbReference type="GO" id="GO:0005886">
    <property type="term" value="C:plasma membrane"/>
    <property type="evidence" value="ECO:0007669"/>
    <property type="project" value="UniProtKB-SubCell"/>
</dbReference>
<dbReference type="InterPro" id="IPR000095">
    <property type="entry name" value="CRIB_dom"/>
</dbReference>
<protein>
    <recommendedName>
        <fullName evidence="12">CRIB domain-containing protein</fullName>
    </recommendedName>
</protein>
<evidence type="ECO:0000256" key="8">
    <source>
        <dbReference type="ARBA" id="ARBA00023139"/>
    </source>
</evidence>
<evidence type="ECO:0000256" key="5">
    <source>
        <dbReference type="ARBA" id="ARBA00022490"/>
    </source>
</evidence>